<dbReference type="InterPro" id="IPR000182">
    <property type="entry name" value="GNAT_dom"/>
</dbReference>
<proteinExistence type="predicted"/>
<organism evidence="4 5">
    <name type="scientific">Streptosporangium pseudovulgare</name>
    <dbReference type="NCBI Taxonomy" id="35765"/>
    <lineage>
        <taxon>Bacteria</taxon>
        <taxon>Bacillati</taxon>
        <taxon>Actinomycetota</taxon>
        <taxon>Actinomycetes</taxon>
        <taxon>Streptosporangiales</taxon>
        <taxon>Streptosporangiaceae</taxon>
        <taxon>Streptosporangium</taxon>
    </lineage>
</organism>
<dbReference type="InterPro" id="IPR050832">
    <property type="entry name" value="Bact_Acetyltransf"/>
</dbReference>
<evidence type="ECO:0000256" key="1">
    <source>
        <dbReference type="ARBA" id="ARBA00022679"/>
    </source>
</evidence>
<gene>
    <name evidence="4" type="ORF">GCM10010140_72230</name>
</gene>
<dbReference type="PANTHER" id="PTHR43877:SF2">
    <property type="entry name" value="AMINOALKYLPHOSPHONATE N-ACETYLTRANSFERASE-RELATED"/>
    <property type="match status" value="1"/>
</dbReference>
<keyword evidence="2" id="KW-0012">Acyltransferase</keyword>
<dbReference type="EMBL" id="BMQJ01000030">
    <property type="protein sequence ID" value="GGQ31763.1"/>
    <property type="molecule type" value="Genomic_DNA"/>
</dbReference>
<evidence type="ECO:0000313" key="5">
    <source>
        <dbReference type="Proteomes" id="UP000611554"/>
    </source>
</evidence>
<name>A0ABQ2RLL1_9ACTN</name>
<dbReference type="Pfam" id="PF00583">
    <property type="entry name" value="Acetyltransf_1"/>
    <property type="match status" value="1"/>
</dbReference>
<dbReference type="CDD" id="cd04301">
    <property type="entry name" value="NAT_SF"/>
    <property type="match status" value="1"/>
</dbReference>
<dbReference type="PROSITE" id="PS51186">
    <property type="entry name" value="GNAT"/>
    <property type="match status" value="1"/>
</dbReference>
<sequence length="162" mass="17465">MIVRDARPEEMASTGELRVAAYEAQRLLDVSPGYAATLRALGAGDGPGEVLVAVEEDRLLGTVMFEPRHEGSEVARDPAEGEIRALAVAPDARGRGVGRALVRAVTDLAARRGVRLLLLSTQSSMTAAQGLYLSEGFRRLPERDWQPLPSFTLLAFGLDLPR</sequence>
<evidence type="ECO:0000313" key="4">
    <source>
        <dbReference type="EMBL" id="GGQ31763.1"/>
    </source>
</evidence>
<dbReference type="Gene3D" id="3.40.630.30">
    <property type="match status" value="1"/>
</dbReference>
<feature type="domain" description="N-acetyltransferase" evidence="3">
    <location>
        <begin position="1"/>
        <end position="159"/>
    </location>
</feature>
<accession>A0ABQ2RLL1</accession>
<keyword evidence="1" id="KW-0808">Transferase</keyword>
<dbReference type="SUPFAM" id="SSF55729">
    <property type="entry name" value="Acyl-CoA N-acyltransferases (Nat)"/>
    <property type="match status" value="1"/>
</dbReference>
<evidence type="ECO:0000259" key="3">
    <source>
        <dbReference type="PROSITE" id="PS51186"/>
    </source>
</evidence>
<evidence type="ECO:0000256" key="2">
    <source>
        <dbReference type="ARBA" id="ARBA00023315"/>
    </source>
</evidence>
<dbReference type="RefSeq" id="WP_189250912.1">
    <property type="nucleotide sequence ID" value="NZ_BMQJ01000030.1"/>
</dbReference>
<dbReference type="PANTHER" id="PTHR43877">
    <property type="entry name" value="AMINOALKYLPHOSPHONATE N-ACETYLTRANSFERASE-RELATED-RELATED"/>
    <property type="match status" value="1"/>
</dbReference>
<reference evidence="5" key="1">
    <citation type="journal article" date="2019" name="Int. J. Syst. Evol. Microbiol.">
        <title>The Global Catalogue of Microorganisms (GCM) 10K type strain sequencing project: providing services to taxonomists for standard genome sequencing and annotation.</title>
        <authorList>
            <consortium name="The Broad Institute Genomics Platform"/>
            <consortium name="The Broad Institute Genome Sequencing Center for Infectious Disease"/>
            <person name="Wu L."/>
            <person name="Ma J."/>
        </authorList>
    </citation>
    <scope>NUCLEOTIDE SEQUENCE [LARGE SCALE GENOMIC DNA]</scope>
    <source>
        <strain evidence="5">JCM 3115</strain>
    </source>
</reference>
<dbReference type="InterPro" id="IPR016181">
    <property type="entry name" value="Acyl_CoA_acyltransferase"/>
</dbReference>
<dbReference type="Proteomes" id="UP000611554">
    <property type="component" value="Unassembled WGS sequence"/>
</dbReference>
<keyword evidence="5" id="KW-1185">Reference proteome</keyword>
<comment type="caution">
    <text evidence="4">The sequence shown here is derived from an EMBL/GenBank/DDBJ whole genome shotgun (WGS) entry which is preliminary data.</text>
</comment>
<protein>
    <submittedName>
        <fullName evidence="4">N-acetyltransferase</fullName>
    </submittedName>
</protein>